<protein>
    <submittedName>
        <fullName evidence="1">Uncharacterized protein</fullName>
    </submittedName>
</protein>
<dbReference type="EMBL" id="LJOY01000103">
    <property type="protein sequence ID" value="OBQ18152.1"/>
    <property type="molecule type" value="Genomic_DNA"/>
</dbReference>
<proteinExistence type="predicted"/>
<dbReference type="STRING" id="1803587.GCA_001593825_00111"/>
<name>A0A1B7VI10_APHFL</name>
<dbReference type="Proteomes" id="UP000092382">
    <property type="component" value="Unassembled WGS sequence"/>
</dbReference>
<gene>
    <name evidence="1" type="ORF">AN481_18495</name>
</gene>
<sequence>MARITISDINVSKKKVLLEEINNPESVYIFGGSSNNFRELVKFGIKSMEFILLAYAIDSISYLGSSFNSNY</sequence>
<evidence type="ECO:0000313" key="2">
    <source>
        <dbReference type="Proteomes" id="UP000092382"/>
    </source>
</evidence>
<dbReference type="AlphaFoldDB" id="A0A1B7VI10"/>
<accession>A0A1B7VI10</accession>
<reference evidence="1 2" key="1">
    <citation type="submission" date="2015-09" db="EMBL/GenBank/DDBJ databases">
        <title>Whole genome shotgun sequence assembly of Aphanizomenon flos-aquae UKL13.</title>
        <authorList>
            <person name="Driscoll C."/>
        </authorList>
    </citation>
    <scope>NUCLEOTIDE SEQUENCE [LARGE SCALE GENOMIC DNA]</scope>
    <source>
        <strain evidence="1">MDT13</strain>
    </source>
</reference>
<comment type="caution">
    <text evidence="1">The sequence shown here is derived from an EMBL/GenBank/DDBJ whole genome shotgun (WGS) entry which is preliminary data.</text>
</comment>
<organism evidence="1 2">
    <name type="scientific">Aphanizomenon flos-aquae LD13</name>
    <dbReference type="NCBI Taxonomy" id="1710894"/>
    <lineage>
        <taxon>Bacteria</taxon>
        <taxon>Bacillati</taxon>
        <taxon>Cyanobacteriota</taxon>
        <taxon>Cyanophyceae</taxon>
        <taxon>Nostocales</taxon>
        <taxon>Aphanizomenonaceae</taxon>
        <taxon>Aphanizomenon</taxon>
    </lineage>
</organism>
<evidence type="ECO:0000313" key="1">
    <source>
        <dbReference type="EMBL" id="OBQ18152.1"/>
    </source>
</evidence>
<dbReference type="PATRIC" id="fig|1710894.3.peg.2987"/>